<keyword evidence="3" id="KW-0804">Transcription</keyword>
<feature type="DNA-binding region" description="H-T-H motif" evidence="4">
    <location>
        <begin position="38"/>
        <end position="57"/>
    </location>
</feature>
<name>A0A931IHA4_9NOCA</name>
<dbReference type="SUPFAM" id="SSF46689">
    <property type="entry name" value="Homeodomain-like"/>
    <property type="match status" value="1"/>
</dbReference>
<dbReference type="EMBL" id="JADMLG010000013">
    <property type="protein sequence ID" value="MBH0780017.1"/>
    <property type="molecule type" value="Genomic_DNA"/>
</dbReference>
<evidence type="ECO:0000313" key="7">
    <source>
        <dbReference type="Proteomes" id="UP000655751"/>
    </source>
</evidence>
<evidence type="ECO:0000256" key="2">
    <source>
        <dbReference type="ARBA" id="ARBA00023125"/>
    </source>
</evidence>
<comment type="caution">
    <text evidence="6">The sequence shown here is derived from an EMBL/GenBank/DDBJ whole genome shotgun (WGS) entry which is preliminary data.</text>
</comment>
<evidence type="ECO:0000313" key="6">
    <source>
        <dbReference type="EMBL" id="MBH0780017.1"/>
    </source>
</evidence>
<dbReference type="AlphaFoldDB" id="A0A931IHA4"/>
<feature type="domain" description="HTH tetR-type" evidence="5">
    <location>
        <begin position="15"/>
        <end position="75"/>
    </location>
</feature>
<accession>A0A931IHA4</accession>
<keyword evidence="7" id="KW-1185">Reference proteome</keyword>
<evidence type="ECO:0000256" key="1">
    <source>
        <dbReference type="ARBA" id="ARBA00023015"/>
    </source>
</evidence>
<dbReference type="RefSeq" id="WP_196152327.1">
    <property type="nucleotide sequence ID" value="NZ_JADMLG010000013.1"/>
</dbReference>
<dbReference type="InterPro" id="IPR050109">
    <property type="entry name" value="HTH-type_TetR-like_transc_reg"/>
</dbReference>
<dbReference type="Pfam" id="PF17933">
    <property type="entry name" value="TetR_C_25"/>
    <property type="match status" value="1"/>
</dbReference>
<evidence type="ECO:0000256" key="4">
    <source>
        <dbReference type="PROSITE-ProRule" id="PRU00335"/>
    </source>
</evidence>
<dbReference type="InterPro" id="IPR041484">
    <property type="entry name" value="TetR_C_25"/>
</dbReference>
<dbReference type="Gene3D" id="1.10.357.10">
    <property type="entry name" value="Tetracycline Repressor, domain 2"/>
    <property type="match status" value="1"/>
</dbReference>
<dbReference type="Proteomes" id="UP000655751">
    <property type="component" value="Unassembled WGS sequence"/>
</dbReference>
<reference evidence="6" key="1">
    <citation type="submission" date="2020-11" db="EMBL/GenBank/DDBJ databases">
        <title>Nocardia NEAU-351.nov., a novel actinomycete isolated from the cow dung.</title>
        <authorList>
            <person name="Zhang X."/>
        </authorList>
    </citation>
    <scope>NUCLEOTIDE SEQUENCE</scope>
    <source>
        <strain evidence="6">NEAU-351</strain>
    </source>
</reference>
<protein>
    <submittedName>
        <fullName evidence="6">TetR/AcrR family transcriptional regulator</fullName>
    </submittedName>
</protein>
<dbReference type="InterPro" id="IPR009057">
    <property type="entry name" value="Homeodomain-like_sf"/>
</dbReference>
<dbReference type="GO" id="GO:0000976">
    <property type="term" value="F:transcription cis-regulatory region binding"/>
    <property type="evidence" value="ECO:0007669"/>
    <property type="project" value="TreeGrafter"/>
</dbReference>
<keyword evidence="2 4" id="KW-0238">DNA-binding</keyword>
<dbReference type="PANTHER" id="PTHR30055:SF234">
    <property type="entry name" value="HTH-TYPE TRANSCRIPTIONAL REGULATOR BETI"/>
    <property type="match status" value="1"/>
</dbReference>
<proteinExistence type="predicted"/>
<gene>
    <name evidence="6" type="ORF">IT779_27470</name>
</gene>
<evidence type="ECO:0000256" key="3">
    <source>
        <dbReference type="ARBA" id="ARBA00023163"/>
    </source>
</evidence>
<dbReference type="PANTHER" id="PTHR30055">
    <property type="entry name" value="HTH-TYPE TRANSCRIPTIONAL REGULATOR RUTR"/>
    <property type="match status" value="1"/>
</dbReference>
<organism evidence="6 7">
    <name type="scientific">Nocardia bovistercoris</name>
    <dbReference type="NCBI Taxonomy" id="2785916"/>
    <lineage>
        <taxon>Bacteria</taxon>
        <taxon>Bacillati</taxon>
        <taxon>Actinomycetota</taxon>
        <taxon>Actinomycetes</taxon>
        <taxon>Mycobacteriales</taxon>
        <taxon>Nocardiaceae</taxon>
        <taxon>Nocardia</taxon>
    </lineage>
</organism>
<dbReference type="PROSITE" id="PS50977">
    <property type="entry name" value="HTH_TETR_2"/>
    <property type="match status" value="1"/>
</dbReference>
<keyword evidence="1" id="KW-0805">Transcription regulation</keyword>
<dbReference type="Pfam" id="PF00440">
    <property type="entry name" value="TetR_N"/>
    <property type="match status" value="1"/>
</dbReference>
<dbReference type="PRINTS" id="PR00455">
    <property type="entry name" value="HTHTETR"/>
</dbReference>
<sequence>MSQAPPFPRPARPDPSAADRILVAALKCFAAEGIAATSLRSVATAAQVSIGLVQHHFGTKSGLVTAVNEFVLGVVADGVAARPLPAPPADTFGEIGHRVCSIMIEHPEVVDYLARAFVDGDDLAHTIFDGLVAISAGQWDQLADHGLLRPDIDRTWAALHPLILVLGTVMLRRQIERHLPAPLADPEQLDRWDGAVAELLRGGLLSDRPTEGE</sequence>
<dbReference type="InterPro" id="IPR001647">
    <property type="entry name" value="HTH_TetR"/>
</dbReference>
<evidence type="ECO:0000259" key="5">
    <source>
        <dbReference type="PROSITE" id="PS50977"/>
    </source>
</evidence>
<dbReference type="GO" id="GO:0003700">
    <property type="term" value="F:DNA-binding transcription factor activity"/>
    <property type="evidence" value="ECO:0007669"/>
    <property type="project" value="TreeGrafter"/>
</dbReference>